<dbReference type="InterPro" id="IPR014768">
    <property type="entry name" value="GBD/FH3_dom"/>
</dbReference>
<dbReference type="AlphaFoldDB" id="A0A2B4S7L3"/>
<dbReference type="SUPFAM" id="SSF101447">
    <property type="entry name" value="Formin homology 2 domain (FH2 domain)"/>
    <property type="match status" value="1"/>
</dbReference>
<name>A0A2B4S7L3_STYPI</name>
<feature type="region of interest" description="Disordered" evidence="3">
    <location>
        <begin position="1"/>
        <end position="58"/>
    </location>
</feature>
<dbReference type="GO" id="GO:0008360">
    <property type="term" value="P:regulation of cell shape"/>
    <property type="evidence" value="ECO:0007669"/>
    <property type="project" value="TreeGrafter"/>
</dbReference>
<dbReference type="PANTHER" id="PTHR45857">
    <property type="entry name" value="FORMIN-LIKE PROTEIN"/>
    <property type="match status" value="1"/>
</dbReference>
<dbReference type="InterPro" id="IPR015425">
    <property type="entry name" value="FH2_Formin"/>
</dbReference>
<gene>
    <name evidence="6" type="primary">FMNL3</name>
    <name evidence="6" type="ORF">AWC38_SpisGene9453</name>
</gene>
<organism evidence="6 7">
    <name type="scientific">Stylophora pistillata</name>
    <name type="common">Smooth cauliflower coral</name>
    <dbReference type="NCBI Taxonomy" id="50429"/>
    <lineage>
        <taxon>Eukaryota</taxon>
        <taxon>Metazoa</taxon>
        <taxon>Cnidaria</taxon>
        <taxon>Anthozoa</taxon>
        <taxon>Hexacorallia</taxon>
        <taxon>Scleractinia</taxon>
        <taxon>Astrocoeniina</taxon>
        <taxon>Pocilloporidae</taxon>
        <taxon>Stylophora</taxon>
    </lineage>
</organism>
<dbReference type="SMART" id="SM00498">
    <property type="entry name" value="FH2"/>
    <property type="match status" value="1"/>
</dbReference>
<evidence type="ECO:0000259" key="4">
    <source>
        <dbReference type="PROSITE" id="PS51232"/>
    </source>
</evidence>
<dbReference type="OrthoDB" id="1668162at2759"/>
<dbReference type="GO" id="GO:0030866">
    <property type="term" value="P:cortical actin cytoskeleton organization"/>
    <property type="evidence" value="ECO:0007669"/>
    <property type="project" value="TreeGrafter"/>
</dbReference>
<keyword evidence="7" id="KW-1185">Reference proteome</keyword>
<dbReference type="InterPro" id="IPR042201">
    <property type="entry name" value="FH2_Formin_sf"/>
</dbReference>
<feature type="region of interest" description="Disordered" evidence="3">
    <location>
        <begin position="461"/>
        <end position="497"/>
    </location>
</feature>
<protein>
    <submittedName>
        <fullName evidence="6">Formin-like protein 3</fullName>
    </submittedName>
</protein>
<comment type="caution">
    <text evidence="6">The sequence shown here is derived from an EMBL/GenBank/DDBJ whole genome shotgun (WGS) entry which is preliminary data.</text>
</comment>
<feature type="domain" description="FH2" evidence="5">
    <location>
        <begin position="500"/>
        <end position="887"/>
    </location>
</feature>
<dbReference type="PROSITE" id="PS51232">
    <property type="entry name" value="GBD_FH3"/>
    <property type="match status" value="1"/>
</dbReference>
<feature type="compositionally biased region" description="Pro residues" evidence="3">
    <location>
        <begin position="464"/>
        <end position="492"/>
    </location>
</feature>
<dbReference type="InterPro" id="IPR043592">
    <property type="entry name" value="FMNL_animal"/>
</dbReference>
<dbReference type="Pfam" id="PF06371">
    <property type="entry name" value="Drf_GBD"/>
    <property type="match status" value="1"/>
</dbReference>
<dbReference type="SMART" id="SM01139">
    <property type="entry name" value="Drf_FH3"/>
    <property type="match status" value="1"/>
</dbReference>
<dbReference type="GO" id="GO:0005829">
    <property type="term" value="C:cytosol"/>
    <property type="evidence" value="ECO:0007669"/>
    <property type="project" value="TreeGrafter"/>
</dbReference>
<dbReference type="Pfam" id="PF02181">
    <property type="entry name" value="FH2"/>
    <property type="match status" value="1"/>
</dbReference>
<feature type="compositionally biased region" description="Low complexity" evidence="3">
    <location>
        <begin position="25"/>
        <end position="44"/>
    </location>
</feature>
<feature type="domain" description="GBD/FH3" evidence="4">
    <location>
        <begin position="55"/>
        <end position="445"/>
    </location>
</feature>
<dbReference type="STRING" id="50429.A0A2B4S7L3"/>
<dbReference type="Gene3D" id="1.20.58.2220">
    <property type="entry name" value="Formin, FH2 domain"/>
    <property type="match status" value="1"/>
</dbReference>
<dbReference type="PROSITE" id="PS51444">
    <property type="entry name" value="FH2"/>
    <property type="match status" value="1"/>
</dbReference>
<dbReference type="InterPro" id="IPR010472">
    <property type="entry name" value="FH3_dom"/>
</dbReference>
<dbReference type="GO" id="GO:0031267">
    <property type="term" value="F:small GTPase binding"/>
    <property type="evidence" value="ECO:0007669"/>
    <property type="project" value="InterPro"/>
</dbReference>
<dbReference type="InterPro" id="IPR010473">
    <property type="entry name" value="GTPase-bd"/>
</dbReference>
<evidence type="ECO:0000313" key="7">
    <source>
        <dbReference type="Proteomes" id="UP000225706"/>
    </source>
</evidence>
<feature type="compositionally biased region" description="Acidic residues" evidence="3">
    <location>
        <begin position="47"/>
        <end position="58"/>
    </location>
</feature>
<evidence type="ECO:0000256" key="1">
    <source>
        <dbReference type="ARBA" id="ARBA00023449"/>
    </source>
</evidence>
<proteinExistence type="inferred from homology"/>
<dbReference type="InterPro" id="IPR016024">
    <property type="entry name" value="ARM-type_fold"/>
</dbReference>
<evidence type="ECO:0000256" key="2">
    <source>
        <dbReference type="SAM" id="Coils"/>
    </source>
</evidence>
<dbReference type="SUPFAM" id="SSF48371">
    <property type="entry name" value="ARM repeat"/>
    <property type="match status" value="1"/>
</dbReference>
<evidence type="ECO:0000256" key="3">
    <source>
        <dbReference type="SAM" id="MobiDB-lite"/>
    </source>
</evidence>
<dbReference type="GO" id="GO:0016477">
    <property type="term" value="P:cell migration"/>
    <property type="evidence" value="ECO:0007669"/>
    <property type="project" value="TreeGrafter"/>
</dbReference>
<evidence type="ECO:0000259" key="5">
    <source>
        <dbReference type="PROSITE" id="PS51444"/>
    </source>
</evidence>
<accession>A0A2B4S7L3</accession>
<dbReference type="SMART" id="SM01140">
    <property type="entry name" value="Drf_GBD"/>
    <property type="match status" value="1"/>
</dbReference>
<feature type="coiled-coil region" evidence="2">
    <location>
        <begin position="381"/>
        <end position="415"/>
    </location>
</feature>
<dbReference type="GO" id="GO:0051015">
    <property type="term" value="F:actin filament binding"/>
    <property type="evidence" value="ECO:0007669"/>
    <property type="project" value="TreeGrafter"/>
</dbReference>
<dbReference type="Proteomes" id="UP000225706">
    <property type="component" value="Unassembled WGS sequence"/>
</dbReference>
<dbReference type="Gene3D" id="1.25.10.10">
    <property type="entry name" value="Leucine-rich Repeat Variant"/>
    <property type="match status" value="1"/>
</dbReference>
<comment type="similarity">
    <text evidence="1">Belongs to the formin homology family.</text>
</comment>
<reference evidence="7" key="1">
    <citation type="journal article" date="2017" name="bioRxiv">
        <title>Comparative analysis of the genomes of Stylophora pistillata and Acropora digitifera provides evidence for extensive differences between species of corals.</title>
        <authorList>
            <person name="Voolstra C.R."/>
            <person name="Li Y."/>
            <person name="Liew Y.J."/>
            <person name="Baumgarten S."/>
            <person name="Zoccola D."/>
            <person name="Flot J.-F."/>
            <person name="Tambutte S."/>
            <person name="Allemand D."/>
            <person name="Aranda M."/>
        </authorList>
    </citation>
    <scope>NUCLEOTIDE SEQUENCE [LARGE SCALE GENOMIC DNA]</scope>
</reference>
<dbReference type="EMBL" id="LSMT01000139">
    <property type="protein sequence ID" value="PFX25891.1"/>
    <property type="molecule type" value="Genomic_DNA"/>
</dbReference>
<dbReference type="PANTHER" id="PTHR45857:SF4">
    <property type="entry name" value="FORMIN-LIKE PROTEIN"/>
    <property type="match status" value="1"/>
</dbReference>
<keyword evidence="2" id="KW-0175">Coiled coil</keyword>
<evidence type="ECO:0000313" key="6">
    <source>
        <dbReference type="EMBL" id="PFX25891.1"/>
    </source>
</evidence>
<sequence length="920" mass="105409">MVQDRGRSAKGKNKKKNGEVRRSRLSMFDSVRSSSSAVLSQSSSGGDDTEFDVDEELPDDEEIERRFSTLLEKMTLPPERAAELAKSPKANKWKMIKAKELMQPKYTSGFYIDQLKSHRDIALNKTLNKKLLKGLEPVEMVLRSLEVDLRTHPNTTWLREFIDDPFRGHIALIEFLQFLHLNQPPSEDEDIPKKKGKPDVLARDYIDEHLCLMCIRVLMRNKYGFQSVMSVDDCLKSIILCLNINSLKTQALVVKMLTQACMQSEYYEKVIDAVRFYARTTRETRTFETLVNLIYKRPISPQFQTLCLNLFNSVISISPTFNKKVYHQQEIEDAGFDVERLERVLEGMDASSVREAIKTWQDNYIHVEAVMDEFVTLRERTKYLRDEVDLLQTKLEESQRENSALKTRNTELDLRSEEYRLRATELQTTLENVVKQVKHEADQVELPDELVTSVTEAAAAVAPPINPPPPPPPPPPPVPNGMLVPPPPPPPDIDGTPSMRRRVAANKVRLPMLNWTPISSQSDATAFFKGISDEEVMEVLDFADFDRKFELKMNEASEDLIARKEQALKRAAEQITVIEPKRARNLVIARRRIQHSTETIGQLIDQCDLVELPPEHAELLLKFVPTKAELAGLAKHANEYLKLAEAEQFLFEIAKVERYEAKLSVMAFIGVFDELMRTVVPQVDAVLRAATSIVNSAKLKKLFKIILIYGNYMNSSRRGLAYGFKLESLGKLEDTRTTDRRQTFLAYIVNVVYKKFPEIRDFAEELFLDGATTVSMQTLAADVQGLRKGLDLTKSERDKQPDNFIIFTFYNAAFKKVQRVTERYRKMEEVYTQVCTLFGENPRVVEPSDFFKTFVDFIANFKKAERDLEGQKRQEDAEAKMRRMLNGEDSVKARLKVANAAASEGQQRSFSNKNNRFLLT</sequence>
<dbReference type="InterPro" id="IPR011989">
    <property type="entry name" value="ARM-like"/>
</dbReference>